<feature type="transmembrane region" description="Helical" evidence="1">
    <location>
        <begin position="122"/>
        <end position="139"/>
    </location>
</feature>
<evidence type="ECO:0000259" key="2">
    <source>
        <dbReference type="PROSITE" id="PS50035"/>
    </source>
</evidence>
<dbReference type="CDD" id="cd00138">
    <property type="entry name" value="PLDc_SF"/>
    <property type="match status" value="1"/>
</dbReference>
<keyword evidence="1" id="KW-0472">Membrane</keyword>
<proteinExistence type="predicted"/>
<dbReference type="EMBL" id="AUZZ01005770">
    <property type="protein sequence ID" value="EQD48311.1"/>
    <property type="molecule type" value="Genomic_DNA"/>
</dbReference>
<dbReference type="Pfam" id="PF13091">
    <property type="entry name" value="PLDc_2"/>
    <property type="match status" value="1"/>
</dbReference>
<dbReference type="Gene3D" id="3.30.870.10">
    <property type="entry name" value="Endonuclease Chain A"/>
    <property type="match status" value="1"/>
</dbReference>
<dbReference type="InterPro" id="IPR025202">
    <property type="entry name" value="PLD-like_dom"/>
</dbReference>
<dbReference type="InterPro" id="IPR001736">
    <property type="entry name" value="PLipase_D/transphosphatidylase"/>
</dbReference>
<dbReference type="PROSITE" id="PS50035">
    <property type="entry name" value="PLD"/>
    <property type="match status" value="1"/>
</dbReference>
<keyword evidence="1" id="KW-1133">Transmembrane helix</keyword>
<evidence type="ECO:0000256" key="1">
    <source>
        <dbReference type="SAM" id="Phobius"/>
    </source>
</evidence>
<name>T0ZIZ9_9ZZZZ</name>
<gene>
    <name evidence="3" type="ORF">B2A_08021</name>
</gene>
<dbReference type="GO" id="GO:0003824">
    <property type="term" value="F:catalytic activity"/>
    <property type="evidence" value="ECO:0007669"/>
    <property type="project" value="InterPro"/>
</dbReference>
<keyword evidence="1" id="KW-0812">Transmembrane</keyword>
<dbReference type="SUPFAM" id="SSF56024">
    <property type="entry name" value="Phospholipase D/nuclease"/>
    <property type="match status" value="1"/>
</dbReference>
<accession>T0ZIZ9</accession>
<comment type="caution">
    <text evidence="3">The sequence shown here is derived from an EMBL/GenBank/DDBJ whole genome shotgun (WGS) entry which is preliminary data.</text>
</comment>
<evidence type="ECO:0000313" key="3">
    <source>
        <dbReference type="EMBL" id="EQD48311.1"/>
    </source>
</evidence>
<feature type="domain" description="PLD phosphodiesterase" evidence="2">
    <location>
        <begin position="151"/>
        <end position="177"/>
    </location>
</feature>
<sequence>MLLHSLGRDAQMLGFNRNIGSPSKSYSGSESYKYVERLLRSSRSIDIVTPYIGAYYAKALVRHAASGKRIRVIIANGQAVNSEATSYVKSAVSGSRRYTHISVLSFLAFILSYLYGLQYLSLIFLLVFLFFLASALKRIPKKKLDIAVRYAQGFVHEKMYIGDSEAITGSANLTYSGMHKNIEHLEITMDAGKISDLEKHFNALWGNSSNI</sequence>
<protein>
    <recommendedName>
        <fullName evidence="2">PLD phosphodiesterase domain-containing protein</fullName>
    </recommendedName>
</protein>
<reference evidence="3" key="1">
    <citation type="submission" date="2013-08" db="EMBL/GenBank/DDBJ databases">
        <authorList>
            <person name="Mendez C."/>
            <person name="Richter M."/>
            <person name="Ferrer M."/>
            <person name="Sanchez J."/>
        </authorList>
    </citation>
    <scope>NUCLEOTIDE SEQUENCE</scope>
</reference>
<organism evidence="3">
    <name type="scientific">mine drainage metagenome</name>
    <dbReference type="NCBI Taxonomy" id="410659"/>
    <lineage>
        <taxon>unclassified sequences</taxon>
        <taxon>metagenomes</taxon>
        <taxon>ecological metagenomes</taxon>
    </lineage>
</organism>
<reference evidence="3" key="2">
    <citation type="journal article" date="2014" name="ISME J.">
        <title>Microbial stratification in low pH oxic and suboxic macroscopic growths along an acid mine drainage.</title>
        <authorList>
            <person name="Mendez-Garcia C."/>
            <person name="Mesa V."/>
            <person name="Sprenger R.R."/>
            <person name="Richter M."/>
            <person name="Diez M.S."/>
            <person name="Solano J."/>
            <person name="Bargiela R."/>
            <person name="Golyshina O.V."/>
            <person name="Manteca A."/>
            <person name="Ramos J.L."/>
            <person name="Gallego J.R."/>
            <person name="Llorente I."/>
            <person name="Martins Dos Santos V.A."/>
            <person name="Jensen O.N."/>
            <person name="Pelaez A.I."/>
            <person name="Sanchez J."/>
            <person name="Ferrer M."/>
        </authorList>
    </citation>
    <scope>NUCLEOTIDE SEQUENCE</scope>
</reference>
<dbReference type="AlphaFoldDB" id="T0ZIZ9"/>